<dbReference type="RefSeq" id="WP_307157304.1">
    <property type="nucleotide sequence ID" value="NZ_JAUSWH010000003.1"/>
</dbReference>
<dbReference type="Pfam" id="PF06935">
    <property type="entry name" value="DUF1284"/>
    <property type="match status" value="1"/>
</dbReference>
<protein>
    <recommendedName>
        <fullName evidence="3">DUF1284 domain-containing protein</fullName>
    </recommendedName>
</protein>
<proteinExistence type="predicted"/>
<evidence type="ECO:0000313" key="2">
    <source>
        <dbReference type="Proteomes" id="UP001235269"/>
    </source>
</evidence>
<comment type="caution">
    <text evidence="1">The sequence shown here is derived from an EMBL/GenBank/DDBJ whole genome shotgun (WGS) entry which is preliminary data.</text>
</comment>
<evidence type="ECO:0000313" key="1">
    <source>
        <dbReference type="EMBL" id="MDQ0455115.1"/>
    </source>
</evidence>
<evidence type="ECO:0008006" key="3">
    <source>
        <dbReference type="Google" id="ProtNLM"/>
    </source>
</evidence>
<gene>
    <name evidence="1" type="ORF">QO005_001445</name>
</gene>
<dbReference type="Proteomes" id="UP001235269">
    <property type="component" value="Unassembled WGS sequence"/>
</dbReference>
<name>A0ABU0IA58_9HYPH</name>
<reference evidence="1 2" key="1">
    <citation type="submission" date="2023-07" db="EMBL/GenBank/DDBJ databases">
        <title>Genomic Encyclopedia of Type Strains, Phase IV (KMG-IV): sequencing the most valuable type-strain genomes for metagenomic binning, comparative biology and taxonomic classification.</title>
        <authorList>
            <person name="Goeker M."/>
        </authorList>
    </citation>
    <scope>NUCLEOTIDE SEQUENCE [LARGE SCALE GENOMIC DNA]</scope>
    <source>
        <strain evidence="1 2">DSM 100301</strain>
    </source>
</reference>
<sequence>MTVRLRAHHLLCMLTFVGEGYSPAFIANYRRIAERLTGGEEIEMVEGPDDLCRPLCDSAEAHCFRESVCERDAAAALAVSALLGRSVEAGVRFLPDAATITRLRQAFVAGSIRAACRECEWAYLCDDIAGKGYRGALVHPC</sequence>
<dbReference type="EMBL" id="JAUSWH010000003">
    <property type="protein sequence ID" value="MDQ0455115.1"/>
    <property type="molecule type" value="Genomic_DNA"/>
</dbReference>
<dbReference type="InterPro" id="IPR009702">
    <property type="entry name" value="DUF1284"/>
</dbReference>
<accession>A0ABU0IA58</accession>
<organism evidence="1 2">
    <name type="scientific">Rhizobium paknamense</name>
    <dbReference type="NCBI Taxonomy" id="1206817"/>
    <lineage>
        <taxon>Bacteria</taxon>
        <taxon>Pseudomonadati</taxon>
        <taxon>Pseudomonadota</taxon>
        <taxon>Alphaproteobacteria</taxon>
        <taxon>Hyphomicrobiales</taxon>
        <taxon>Rhizobiaceae</taxon>
        <taxon>Rhizobium/Agrobacterium group</taxon>
        <taxon>Rhizobium</taxon>
    </lineage>
</organism>
<keyword evidence="2" id="KW-1185">Reference proteome</keyword>